<dbReference type="InterPro" id="IPR011990">
    <property type="entry name" value="TPR-like_helical_dom_sf"/>
</dbReference>
<keyword evidence="4" id="KW-1185">Reference proteome</keyword>
<evidence type="ECO:0000313" key="4">
    <source>
        <dbReference type="Proteomes" id="UP001301769"/>
    </source>
</evidence>
<accession>A0AAN6Y6G2</accession>
<feature type="repeat" description="PPR" evidence="1">
    <location>
        <begin position="365"/>
        <end position="399"/>
    </location>
</feature>
<evidence type="ECO:0008006" key="5">
    <source>
        <dbReference type="Google" id="ProtNLM"/>
    </source>
</evidence>
<reference evidence="3" key="1">
    <citation type="journal article" date="2023" name="Mol. Phylogenet. Evol.">
        <title>Genome-scale phylogeny and comparative genomics of the fungal order Sordariales.</title>
        <authorList>
            <person name="Hensen N."/>
            <person name="Bonometti L."/>
            <person name="Westerberg I."/>
            <person name="Brannstrom I.O."/>
            <person name="Guillou S."/>
            <person name="Cros-Aarteil S."/>
            <person name="Calhoun S."/>
            <person name="Haridas S."/>
            <person name="Kuo A."/>
            <person name="Mondo S."/>
            <person name="Pangilinan J."/>
            <person name="Riley R."/>
            <person name="LaButti K."/>
            <person name="Andreopoulos B."/>
            <person name="Lipzen A."/>
            <person name="Chen C."/>
            <person name="Yan M."/>
            <person name="Daum C."/>
            <person name="Ng V."/>
            <person name="Clum A."/>
            <person name="Steindorff A."/>
            <person name="Ohm R.A."/>
            <person name="Martin F."/>
            <person name="Silar P."/>
            <person name="Natvig D.O."/>
            <person name="Lalanne C."/>
            <person name="Gautier V."/>
            <person name="Ament-Velasquez S.L."/>
            <person name="Kruys A."/>
            <person name="Hutchinson M.I."/>
            <person name="Powell A.J."/>
            <person name="Barry K."/>
            <person name="Miller A.N."/>
            <person name="Grigoriev I.V."/>
            <person name="Debuchy R."/>
            <person name="Gladieux P."/>
            <person name="Hiltunen Thoren M."/>
            <person name="Johannesson H."/>
        </authorList>
    </citation>
    <scope>NUCLEOTIDE SEQUENCE</scope>
    <source>
        <strain evidence="3">PSN293</strain>
    </source>
</reference>
<evidence type="ECO:0000256" key="1">
    <source>
        <dbReference type="PROSITE-ProRule" id="PRU00708"/>
    </source>
</evidence>
<protein>
    <recommendedName>
        <fullName evidence="5">Pentatricopeptide repeat-containing protein</fullName>
    </recommendedName>
</protein>
<reference evidence="3" key="2">
    <citation type="submission" date="2023-05" db="EMBL/GenBank/DDBJ databases">
        <authorList>
            <consortium name="Lawrence Berkeley National Laboratory"/>
            <person name="Steindorff A."/>
            <person name="Hensen N."/>
            <person name="Bonometti L."/>
            <person name="Westerberg I."/>
            <person name="Brannstrom I.O."/>
            <person name="Guillou S."/>
            <person name="Cros-Aarteil S."/>
            <person name="Calhoun S."/>
            <person name="Haridas S."/>
            <person name="Kuo A."/>
            <person name="Mondo S."/>
            <person name="Pangilinan J."/>
            <person name="Riley R."/>
            <person name="Labutti K."/>
            <person name="Andreopoulos B."/>
            <person name="Lipzen A."/>
            <person name="Chen C."/>
            <person name="Yanf M."/>
            <person name="Daum C."/>
            <person name="Ng V."/>
            <person name="Clum A."/>
            <person name="Ohm R."/>
            <person name="Martin F."/>
            <person name="Silar P."/>
            <person name="Natvig D."/>
            <person name="Lalanne C."/>
            <person name="Gautier V."/>
            <person name="Ament-Velasquez S.L."/>
            <person name="Kruys A."/>
            <person name="Hutchinson M.I."/>
            <person name="Powell A.J."/>
            <person name="Barry K."/>
            <person name="Miller A.N."/>
            <person name="Grigoriev I.V."/>
            <person name="Debuchy R."/>
            <person name="Gladieux P."/>
            <person name="Thoren M.H."/>
            <person name="Johannesson H."/>
        </authorList>
    </citation>
    <scope>NUCLEOTIDE SEQUENCE</scope>
    <source>
        <strain evidence="3">PSN293</strain>
    </source>
</reference>
<dbReference type="EMBL" id="MU858116">
    <property type="protein sequence ID" value="KAK4213028.1"/>
    <property type="molecule type" value="Genomic_DNA"/>
</dbReference>
<name>A0AAN6Y6G2_9PEZI</name>
<dbReference type="AlphaFoldDB" id="A0AAN6Y6G2"/>
<feature type="region of interest" description="Disordered" evidence="2">
    <location>
        <begin position="138"/>
        <end position="172"/>
    </location>
</feature>
<dbReference type="Pfam" id="PF01535">
    <property type="entry name" value="PPR"/>
    <property type="match status" value="2"/>
</dbReference>
<gene>
    <name evidence="3" type="ORF">QBC37DRAFT_423806</name>
</gene>
<dbReference type="InterPro" id="IPR002885">
    <property type="entry name" value="PPR_rpt"/>
</dbReference>
<dbReference type="GO" id="GO:0003729">
    <property type="term" value="F:mRNA binding"/>
    <property type="evidence" value="ECO:0007669"/>
    <property type="project" value="TreeGrafter"/>
</dbReference>
<dbReference type="Gene3D" id="1.25.40.10">
    <property type="entry name" value="Tetratricopeptide repeat domain"/>
    <property type="match status" value="2"/>
</dbReference>
<sequence length="671" mass="75029">MKVSSRIDGSICGAIRLHRPSWTSVQAVASSTGVKIQFCIVASYSNGPGLSHGGGAGTGKGTAATCNTRQYTTITSISGERNNATPPDRHNTPGALSSRSLFLHRPLLRAPILLRPSGSHGISFFRSFLPTSCTNHTSAATAATEPEPSPDDYLDGAATEDTKPKDQSSKQATLTREDVLALVDPYDDEDPGTVEEHLQFFRDPYMRGYARSNVPKITIARTRDDVEFPSLEEVTPANEQQKEILWNLRFAILSRLRNPQQIDLDGLYDLYLKLPEPRMPFLQGRLRHLFLKALGQPAKKDSKSMLRYFSVIADVRDGGFSLTTSEWNAAISFASRYVGTVTEAETEAALKLWREMELESSVKATDVTFNILFDVASKSGNFVLAEMIYREMESRGHRFNRYHYVSLIHFFGLKQDTIAMRAAYREMVNAGEIVDTVTLNAIISGLLRSGEEYAAEKVYDRMLKAAFAAAYTAAERTDDSQAKKTLAMPARNYLTDRAVTQALIMFAKLGRKQKHLQRLFQDNPVLIHPDLHTYRILVNHYGVKQGDLSKVAQFLDDMRLFQIPLHGAIFLALFKGFAIHGGISRSAWSEQRLDGIWLAFLQALDDKVDGLFISTWLAGSALRAFAKCSDRKRLLSVYEHLKNRWALDKADESYMVDFLAGLLKKMDKKGR</sequence>
<dbReference type="Proteomes" id="UP001301769">
    <property type="component" value="Unassembled WGS sequence"/>
</dbReference>
<dbReference type="PROSITE" id="PS51375">
    <property type="entry name" value="PPR"/>
    <property type="match status" value="2"/>
</dbReference>
<proteinExistence type="predicted"/>
<dbReference type="PANTHER" id="PTHR47938:SF35">
    <property type="entry name" value="PENTATRICOPEPTIDE REPEAT-CONTAINING PROTEIN 4, MITOCHONDRIAL-RELATED"/>
    <property type="match status" value="1"/>
</dbReference>
<organism evidence="3 4">
    <name type="scientific">Rhypophila decipiens</name>
    <dbReference type="NCBI Taxonomy" id="261697"/>
    <lineage>
        <taxon>Eukaryota</taxon>
        <taxon>Fungi</taxon>
        <taxon>Dikarya</taxon>
        <taxon>Ascomycota</taxon>
        <taxon>Pezizomycotina</taxon>
        <taxon>Sordariomycetes</taxon>
        <taxon>Sordariomycetidae</taxon>
        <taxon>Sordariales</taxon>
        <taxon>Naviculisporaceae</taxon>
        <taxon>Rhypophila</taxon>
    </lineage>
</organism>
<comment type="caution">
    <text evidence="3">The sequence shown here is derived from an EMBL/GenBank/DDBJ whole genome shotgun (WGS) entry which is preliminary data.</text>
</comment>
<dbReference type="PANTHER" id="PTHR47938">
    <property type="entry name" value="RESPIRATORY COMPLEX I CHAPERONE (CIA84), PUTATIVE (AFU_ORTHOLOGUE AFUA_2G06020)-RELATED"/>
    <property type="match status" value="1"/>
</dbReference>
<dbReference type="NCBIfam" id="TIGR00756">
    <property type="entry name" value="PPR"/>
    <property type="match status" value="2"/>
</dbReference>
<evidence type="ECO:0000313" key="3">
    <source>
        <dbReference type="EMBL" id="KAK4213028.1"/>
    </source>
</evidence>
<feature type="repeat" description="PPR" evidence="1">
    <location>
        <begin position="435"/>
        <end position="469"/>
    </location>
</feature>
<evidence type="ECO:0000256" key="2">
    <source>
        <dbReference type="SAM" id="MobiDB-lite"/>
    </source>
</evidence>